<name>A0ABW3D5A1_9BACL</name>
<dbReference type="InterPro" id="IPR013249">
    <property type="entry name" value="RNA_pol_sigma70_r4_t2"/>
</dbReference>
<dbReference type="Pfam" id="PF08281">
    <property type="entry name" value="Sigma70_r4_2"/>
    <property type="match status" value="1"/>
</dbReference>
<dbReference type="PANTHER" id="PTHR43133">
    <property type="entry name" value="RNA POLYMERASE ECF-TYPE SIGMA FACTO"/>
    <property type="match status" value="1"/>
</dbReference>
<comment type="caution">
    <text evidence="9">The sequence shown here is derived from an EMBL/GenBank/DDBJ whole genome shotgun (WGS) entry which is preliminary data.</text>
</comment>
<dbReference type="Gene3D" id="1.10.1740.10">
    <property type="match status" value="1"/>
</dbReference>
<evidence type="ECO:0000256" key="5">
    <source>
        <dbReference type="ARBA" id="ARBA00023163"/>
    </source>
</evidence>
<dbReference type="InterPro" id="IPR039425">
    <property type="entry name" value="RNA_pol_sigma-70-like"/>
</dbReference>
<dbReference type="InterPro" id="IPR007627">
    <property type="entry name" value="RNA_pol_sigma70_r2"/>
</dbReference>
<dbReference type="NCBIfam" id="TIGR02937">
    <property type="entry name" value="sigma70-ECF"/>
    <property type="match status" value="1"/>
</dbReference>
<organism evidence="9 10">
    <name type="scientific">Paenibacillus residui</name>
    <dbReference type="NCBI Taxonomy" id="629724"/>
    <lineage>
        <taxon>Bacteria</taxon>
        <taxon>Bacillati</taxon>
        <taxon>Bacillota</taxon>
        <taxon>Bacilli</taxon>
        <taxon>Bacillales</taxon>
        <taxon>Paenibacillaceae</taxon>
        <taxon>Paenibacillus</taxon>
    </lineage>
</organism>
<dbReference type="InterPro" id="IPR036388">
    <property type="entry name" value="WH-like_DNA-bd_sf"/>
</dbReference>
<dbReference type="InterPro" id="IPR013325">
    <property type="entry name" value="RNA_pol_sigma_r2"/>
</dbReference>
<keyword evidence="2 6" id="KW-0805">Transcription regulation</keyword>
<evidence type="ECO:0000313" key="10">
    <source>
        <dbReference type="Proteomes" id="UP001597120"/>
    </source>
</evidence>
<dbReference type="Gene3D" id="1.10.10.10">
    <property type="entry name" value="Winged helix-like DNA-binding domain superfamily/Winged helix DNA-binding domain"/>
    <property type="match status" value="1"/>
</dbReference>
<feature type="domain" description="RNA polymerase sigma factor 70 region 4 type 2" evidence="8">
    <location>
        <begin position="100"/>
        <end position="152"/>
    </location>
</feature>
<keyword evidence="5 6" id="KW-0804">Transcription</keyword>
<evidence type="ECO:0000256" key="1">
    <source>
        <dbReference type="ARBA" id="ARBA00010641"/>
    </source>
</evidence>
<dbReference type="SUPFAM" id="SSF88659">
    <property type="entry name" value="Sigma3 and sigma4 domains of RNA polymerase sigma factors"/>
    <property type="match status" value="1"/>
</dbReference>
<proteinExistence type="inferred from homology"/>
<feature type="domain" description="RNA polymerase sigma-70 region 2" evidence="7">
    <location>
        <begin position="10"/>
        <end position="74"/>
    </location>
</feature>
<evidence type="ECO:0000256" key="3">
    <source>
        <dbReference type="ARBA" id="ARBA00023082"/>
    </source>
</evidence>
<evidence type="ECO:0000259" key="7">
    <source>
        <dbReference type="Pfam" id="PF04542"/>
    </source>
</evidence>
<evidence type="ECO:0000256" key="2">
    <source>
        <dbReference type="ARBA" id="ARBA00023015"/>
    </source>
</evidence>
<dbReference type="EMBL" id="JBHTIU010000013">
    <property type="protein sequence ID" value="MFD0868468.1"/>
    <property type="molecule type" value="Genomic_DNA"/>
</dbReference>
<keyword evidence="10" id="KW-1185">Reference proteome</keyword>
<dbReference type="PROSITE" id="PS01063">
    <property type="entry name" value="SIGMA70_ECF"/>
    <property type="match status" value="1"/>
</dbReference>
<dbReference type="PANTHER" id="PTHR43133:SF46">
    <property type="entry name" value="RNA POLYMERASE SIGMA-70 FACTOR ECF SUBFAMILY"/>
    <property type="match status" value="1"/>
</dbReference>
<keyword evidence="4 6" id="KW-0238">DNA-binding</keyword>
<dbReference type="RefSeq" id="WP_379286465.1">
    <property type="nucleotide sequence ID" value="NZ_JBHTIU010000013.1"/>
</dbReference>
<dbReference type="InterPro" id="IPR013324">
    <property type="entry name" value="RNA_pol_sigma_r3/r4-like"/>
</dbReference>
<evidence type="ECO:0000256" key="6">
    <source>
        <dbReference type="RuleBase" id="RU000716"/>
    </source>
</evidence>
<dbReference type="InterPro" id="IPR000838">
    <property type="entry name" value="RNA_pol_sigma70_ECF_CS"/>
</dbReference>
<comment type="similarity">
    <text evidence="1 6">Belongs to the sigma-70 factor family. ECF subfamily.</text>
</comment>
<dbReference type="InterPro" id="IPR014284">
    <property type="entry name" value="RNA_pol_sigma-70_dom"/>
</dbReference>
<keyword evidence="3 6" id="KW-0731">Sigma factor</keyword>
<evidence type="ECO:0000259" key="8">
    <source>
        <dbReference type="Pfam" id="PF08281"/>
    </source>
</evidence>
<dbReference type="Proteomes" id="UP001597120">
    <property type="component" value="Unassembled WGS sequence"/>
</dbReference>
<evidence type="ECO:0000313" key="9">
    <source>
        <dbReference type="EMBL" id="MFD0868468.1"/>
    </source>
</evidence>
<reference evidence="10" key="1">
    <citation type="journal article" date="2019" name="Int. J. Syst. Evol. Microbiol.">
        <title>The Global Catalogue of Microorganisms (GCM) 10K type strain sequencing project: providing services to taxonomists for standard genome sequencing and annotation.</title>
        <authorList>
            <consortium name="The Broad Institute Genomics Platform"/>
            <consortium name="The Broad Institute Genome Sequencing Center for Infectious Disease"/>
            <person name="Wu L."/>
            <person name="Ma J."/>
        </authorList>
    </citation>
    <scope>NUCLEOTIDE SEQUENCE [LARGE SCALE GENOMIC DNA]</scope>
    <source>
        <strain evidence="10">CCUG 57263</strain>
    </source>
</reference>
<dbReference type="Pfam" id="PF04542">
    <property type="entry name" value="Sigma70_r2"/>
    <property type="match status" value="1"/>
</dbReference>
<gene>
    <name evidence="9" type="ORF">ACFQ03_04860</name>
</gene>
<accession>A0ABW3D5A1</accession>
<sequence length="161" mass="19376">MYDHIKQIYLVYYHELYRFVAKHCRNPDHIDDIVQNTFVEAMKSLETYKSRSSIKTWLFGIAKHQLYRHFRKNKMQVDLDALEGAAWATHNDFSDKLLAEQILATINDLEPPHNEIMRLRLIDGLSFKEIALRIGRTENYCRVNYYRTKEKLRKEYAYENL</sequence>
<protein>
    <recommendedName>
        <fullName evidence="6">RNA polymerase sigma factor</fullName>
    </recommendedName>
</protein>
<dbReference type="SUPFAM" id="SSF88946">
    <property type="entry name" value="Sigma2 domain of RNA polymerase sigma factors"/>
    <property type="match status" value="1"/>
</dbReference>
<evidence type="ECO:0000256" key="4">
    <source>
        <dbReference type="ARBA" id="ARBA00023125"/>
    </source>
</evidence>